<keyword evidence="1" id="KW-0233">DNA recombination</keyword>
<sequence>RMFFVEGQPGRGKMYMVNALASTLRASGHIILIVGSSALCTTAYKRGRTAHYMFRIPV</sequence>
<name>A0AAD4ED03_9AGAM</name>
<feature type="non-terminal residue" evidence="3">
    <location>
        <position position="1"/>
    </location>
</feature>
<feature type="non-terminal residue" evidence="3">
    <location>
        <position position="58"/>
    </location>
</feature>
<feature type="domain" description="DNA helicase Pif1-like DEAD-box helicase" evidence="2">
    <location>
        <begin position="2"/>
        <end position="58"/>
    </location>
</feature>
<protein>
    <recommendedName>
        <fullName evidence="1">ATP-dependent DNA helicase</fullName>
        <ecNumber evidence="1">5.6.2.3</ecNumber>
    </recommendedName>
</protein>
<proteinExistence type="inferred from homology"/>
<evidence type="ECO:0000313" key="3">
    <source>
        <dbReference type="EMBL" id="KAG1904000.1"/>
    </source>
</evidence>
<dbReference type="GO" id="GO:0016787">
    <property type="term" value="F:hydrolase activity"/>
    <property type="evidence" value="ECO:0007669"/>
    <property type="project" value="UniProtKB-KW"/>
</dbReference>
<comment type="similarity">
    <text evidence="1">Belongs to the helicase family.</text>
</comment>
<keyword evidence="1" id="KW-0227">DNA damage</keyword>
<dbReference type="InterPro" id="IPR010285">
    <property type="entry name" value="DNA_helicase_pif1-like_DEAD"/>
</dbReference>
<dbReference type="GO" id="GO:0006281">
    <property type="term" value="P:DNA repair"/>
    <property type="evidence" value="ECO:0007669"/>
    <property type="project" value="UniProtKB-KW"/>
</dbReference>
<comment type="cofactor">
    <cofactor evidence="1">
        <name>Mg(2+)</name>
        <dbReference type="ChEBI" id="CHEBI:18420"/>
    </cofactor>
</comment>
<gene>
    <name evidence="3" type="ORF">F5891DRAFT_896432</name>
</gene>
<reference evidence="3" key="1">
    <citation type="journal article" date="2020" name="New Phytol.">
        <title>Comparative genomics reveals dynamic genome evolution in host specialist ectomycorrhizal fungi.</title>
        <authorList>
            <person name="Lofgren L.A."/>
            <person name="Nguyen N.H."/>
            <person name="Vilgalys R."/>
            <person name="Ruytinx J."/>
            <person name="Liao H.L."/>
            <person name="Branco S."/>
            <person name="Kuo A."/>
            <person name="LaButti K."/>
            <person name="Lipzen A."/>
            <person name="Andreopoulos W."/>
            <person name="Pangilinan J."/>
            <person name="Riley R."/>
            <person name="Hundley H."/>
            <person name="Na H."/>
            <person name="Barry K."/>
            <person name="Grigoriev I.V."/>
            <person name="Stajich J.E."/>
            <person name="Kennedy P.G."/>
        </authorList>
    </citation>
    <scope>NUCLEOTIDE SEQUENCE</scope>
    <source>
        <strain evidence="3">FC203</strain>
    </source>
</reference>
<dbReference type="AlphaFoldDB" id="A0AAD4ED03"/>
<keyword evidence="1" id="KW-0347">Helicase</keyword>
<evidence type="ECO:0000256" key="1">
    <source>
        <dbReference type="RuleBase" id="RU363044"/>
    </source>
</evidence>
<dbReference type="EC" id="5.6.2.3" evidence="1"/>
<dbReference type="Pfam" id="PF05970">
    <property type="entry name" value="PIF1"/>
    <property type="match status" value="1"/>
</dbReference>
<dbReference type="GeneID" id="64667668"/>
<dbReference type="GO" id="GO:0043139">
    <property type="term" value="F:5'-3' DNA helicase activity"/>
    <property type="evidence" value="ECO:0007669"/>
    <property type="project" value="UniProtKB-EC"/>
</dbReference>
<organism evidence="3 4">
    <name type="scientific">Suillus fuscotomentosus</name>
    <dbReference type="NCBI Taxonomy" id="1912939"/>
    <lineage>
        <taxon>Eukaryota</taxon>
        <taxon>Fungi</taxon>
        <taxon>Dikarya</taxon>
        <taxon>Basidiomycota</taxon>
        <taxon>Agaricomycotina</taxon>
        <taxon>Agaricomycetes</taxon>
        <taxon>Agaricomycetidae</taxon>
        <taxon>Boletales</taxon>
        <taxon>Suillineae</taxon>
        <taxon>Suillaceae</taxon>
        <taxon>Suillus</taxon>
    </lineage>
</organism>
<dbReference type="RefSeq" id="XP_041229575.1">
    <property type="nucleotide sequence ID" value="XM_041373370.1"/>
</dbReference>
<keyword evidence="1" id="KW-0234">DNA repair</keyword>
<dbReference type="GO" id="GO:0006310">
    <property type="term" value="P:DNA recombination"/>
    <property type="evidence" value="ECO:0007669"/>
    <property type="project" value="UniProtKB-KW"/>
</dbReference>
<dbReference type="GO" id="GO:0005524">
    <property type="term" value="F:ATP binding"/>
    <property type="evidence" value="ECO:0007669"/>
    <property type="project" value="UniProtKB-KW"/>
</dbReference>
<comment type="catalytic activity">
    <reaction evidence="1">
        <text>ATP + H2O = ADP + phosphate + H(+)</text>
        <dbReference type="Rhea" id="RHEA:13065"/>
        <dbReference type="ChEBI" id="CHEBI:15377"/>
        <dbReference type="ChEBI" id="CHEBI:15378"/>
        <dbReference type="ChEBI" id="CHEBI:30616"/>
        <dbReference type="ChEBI" id="CHEBI:43474"/>
        <dbReference type="ChEBI" id="CHEBI:456216"/>
        <dbReference type="EC" id="5.6.2.3"/>
    </reaction>
</comment>
<evidence type="ECO:0000313" key="4">
    <source>
        <dbReference type="Proteomes" id="UP001195769"/>
    </source>
</evidence>
<keyword evidence="4" id="KW-1185">Reference proteome</keyword>
<keyword evidence="1" id="KW-0547">Nucleotide-binding</keyword>
<evidence type="ECO:0000259" key="2">
    <source>
        <dbReference type="Pfam" id="PF05970"/>
    </source>
</evidence>
<accession>A0AAD4ED03</accession>
<dbReference type="GO" id="GO:0000723">
    <property type="term" value="P:telomere maintenance"/>
    <property type="evidence" value="ECO:0007669"/>
    <property type="project" value="InterPro"/>
</dbReference>
<dbReference type="EMBL" id="JABBWK010000011">
    <property type="protein sequence ID" value="KAG1904000.1"/>
    <property type="molecule type" value="Genomic_DNA"/>
</dbReference>
<dbReference type="Proteomes" id="UP001195769">
    <property type="component" value="Unassembled WGS sequence"/>
</dbReference>
<comment type="caution">
    <text evidence="3">The sequence shown here is derived from an EMBL/GenBank/DDBJ whole genome shotgun (WGS) entry which is preliminary data.</text>
</comment>
<keyword evidence="1" id="KW-0378">Hydrolase</keyword>
<keyword evidence="1" id="KW-0067">ATP-binding</keyword>